<dbReference type="Gene3D" id="3.40.50.150">
    <property type="entry name" value="Vaccinia Virus protein VP39"/>
    <property type="match status" value="1"/>
</dbReference>
<dbReference type="AlphaFoldDB" id="A0A9W6BKW5"/>
<protein>
    <recommendedName>
        <fullName evidence="2">Methyltransferase type 11 domain-containing protein</fullName>
    </recommendedName>
</protein>
<accession>A0A9W6BKW5</accession>
<dbReference type="EMBL" id="BRXU01000008">
    <property type="protein sequence ID" value="GLC53753.1"/>
    <property type="molecule type" value="Genomic_DNA"/>
</dbReference>
<evidence type="ECO:0000259" key="2">
    <source>
        <dbReference type="Pfam" id="PF08241"/>
    </source>
</evidence>
<dbReference type="GO" id="GO:0008757">
    <property type="term" value="F:S-adenosylmethionine-dependent methyltransferase activity"/>
    <property type="evidence" value="ECO:0007669"/>
    <property type="project" value="InterPro"/>
</dbReference>
<organism evidence="3 4">
    <name type="scientific">Pleodorina starrii</name>
    <dbReference type="NCBI Taxonomy" id="330485"/>
    <lineage>
        <taxon>Eukaryota</taxon>
        <taxon>Viridiplantae</taxon>
        <taxon>Chlorophyta</taxon>
        <taxon>core chlorophytes</taxon>
        <taxon>Chlorophyceae</taxon>
        <taxon>CS clade</taxon>
        <taxon>Chlamydomonadales</taxon>
        <taxon>Volvocaceae</taxon>
        <taxon>Pleodorina</taxon>
    </lineage>
</organism>
<dbReference type="Proteomes" id="UP001165080">
    <property type="component" value="Unassembled WGS sequence"/>
</dbReference>
<dbReference type="SUPFAM" id="SSF53335">
    <property type="entry name" value="S-adenosyl-L-methionine-dependent methyltransferases"/>
    <property type="match status" value="1"/>
</dbReference>
<dbReference type="InterPro" id="IPR013216">
    <property type="entry name" value="Methyltransf_11"/>
</dbReference>
<dbReference type="Pfam" id="PF08241">
    <property type="entry name" value="Methyltransf_11"/>
    <property type="match status" value="1"/>
</dbReference>
<comment type="caution">
    <text evidence="3">The sequence shown here is derived from an EMBL/GenBank/DDBJ whole genome shotgun (WGS) entry which is preliminary data.</text>
</comment>
<evidence type="ECO:0000313" key="4">
    <source>
        <dbReference type="Proteomes" id="UP001165080"/>
    </source>
</evidence>
<reference evidence="3 4" key="1">
    <citation type="journal article" date="2023" name="Commun. Biol.">
        <title>Reorganization of the ancestral sex-determining regions during the evolution of trioecy in Pleodorina starrii.</title>
        <authorList>
            <person name="Takahashi K."/>
            <person name="Suzuki S."/>
            <person name="Kawai-Toyooka H."/>
            <person name="Yamamoto K."/>
            <person name="Hamaji T."/>
            <person name="Ootsuki R."/>
            <person name="Yamaguchi H."/>
            <person name="Kawachi M."/>
            <person name="Higashiyama T."/>
            <person name="Nozaki H."/>
        </authorList>
    </citation>
    <scope>NUCLEOTIDE SEQUENCE [LARGE SCALE GENOMIC DNA]</scope>
    <source>
        <strain evidence="3 4">NIES-4479</strain>
    </source>
</reference>
<dbReference type="InterPro" id="IPR029063">
    <property type="entry name" value="SAM-dependent_MTases_sf"/>
</dbReference>
<sequence length="371" mass="38719">MSALWLEQAQWRRFTVGHQQFNGKRRALQGGCTTHLNLTRSSANRASSTIGPLSKVAWESDSPVVCPQPIPNLSSDSDDVQNAATRRAACALAVAFLLAGDATVARADEAIATSSAALELQQAYDGYSSKYDDLDGGAAAEAFGFPQLRQKLLEQARGNVLEVAVGTGLNLPYYRWDAVGASQPPAQPTQLEAPDVAAPPLPSSSPSIGSGAVGGGGGVTSLSTVDLSPGMLQQAQRRVTETPALSERPISFREADVAALPFPDSSFDSVVDTFSLCVFPDPQAALNELARVVRPASSGGRVLLLEHCRSDNPLLAAYQDATASPVAALGKGCVWNQDVEGLAARAGLVVVGSERAAGGTVELLVAVKQRQ</sequence>
<proteinExistence type="predicted"/>
<dbReference type="InterPro" id="IPR050508">
    <property type="entry name" value="Methyltransf_Superfamily"/>
</dbReference>
<gene>
    <name evidence="3" type="primary">PLEST006419</name>
    <name evidence="3" type="ORF">PLESTB_000783500</name>
</gene>
<dbReference type="PANTHER" id="PTHR42912:SF96">
    <property type="entry name" value="METHYLTRANSFERASE DOMAIN-CONTAINING PROTEIN"/>
    <property type="match status" value="1"/>
</dbReference>
<dbReference type="PANTHER" id="PTHR42912">
    <property type="entry name" value="METHYLTRANSFERASE"/>
    <property type="match status" value="1"/>
</dbReference>
<dbReference type="OrthoDB" id="416496at2759"/>
<feature type="domain" description="Methyltransferase type 11" evidence="2">
    <location>
        <begin position="222"/>
        <end position="295"/>
    </location>
</feature>
<keyword evidence="4" id="KW-1185">Reference proteome</keyword>
<evidence type="ECO:0000256" key="1">
    <source>
        <dbReference type="SAM" id="MobiDB-lite"/>
    </source>
</evidence>
<evidence type="ECO:0000313" key="3">
    <source>
        <dbReference type="EMBL" id="GLC53753.1"/>
    </source>
</evidence>
<name>A0A9W6BKW5_9CHLO</name>
<feature type="region of interest" description="Disordered" evidence="1">
    <location>
        <begin position="183"/>
        <end position="215"/>
    </location>
</feature>